<evidence type="ECO:0000256" key="5">
    <source>
        <dbReference type="PIRSR" id="PIRSR005700-1"/>
    </source>
</evidence>
<keyword evidence="3 4" id="KW-0788">Thiol protease</keyword>
<dbReference type="PANTHER" id="PTHR10363">
    <property type="entry name" value="BLEOMYCIN HYDROLASE"/>
    <property type="match status" value="1"/>
</dbReference>
<dbReference type="PANTHER" id="PTHR10363:SF2">
    <property type="entry name" value="BLEOMYCIN HYDROLASE"/>
    <property type="match status" value="1"/>
</dbReference>
<accession>A0A7C4THP8</accession>
<keyword evidence="4" id="KW-0031">Aminopeptidase</keyword>
<dbReference type="SUPFAM" id="SSF54001">
    <property type="entry name" value="Cysteine proteinases"/>
    <property type="match status" value="1"/>
</dbReference>
<evidence type="ECO:0000256" key="3">
    <source>
        <dbReference type="ARBA" id="ARBA00022807"/>
    </source>
</evidence>
<dbReference type="InterPro" id="IPR038765">
    <property type="entry name" value="Papain-like_cys_pep_sf"/>
</dbReference>
<gene>
    <name evidence="6" type="ORF">ENV60_07500</name>
</gene>
<dbReference type="GO" id="GO:0006508">
    <property type="term" value="P:proteolysis"/>
    <property type="evidence" value="ECO:0007669"/>
    <property type="project" value="UniProtKB-KW"/>
</dbReference>
<feature type="active site" evidence="5">
    <location>
        <position position="408"/>
    </location>
</feature>
<comment type="similarity">
    <text evidence="4">Belongs to the peptidase C1 family.</text>
</comment>
<dbReference type="PIRSF" id="PIRSF005700">
    <property type="entry name" value="PepC"/>
    <property type="match status" value="1"/>
</dbReference>
<feature type="active site" evidence="5">
    <location>
        <position position="95"/>
    </location>
</feature>
<feature type="active site" evidence="5">
    <location>
        <position position="387"/>
    </location>
</feature>
<dbReference type="InterPro" id="IPR000169">
    <property type="entry name" value="Pept_cys_AS"/>
</dbReference>
<dbReference type="PROSITE" id="PS00139">
    <property type="entry name" value="THIOL_PROTEASE_CYS"/>
    <property type="match status" value="1"/>
</dbReference>
<dbReference type="InterPro" id="IPR004134">
    <property type="entry name" value="Peptidase_C1B"/>
</dbReference>
<sequence>MRLKITFLLLVILFLNDLFVYAQYTKESGISNWMIKEFKNSLRLTPADTAIINALTNNDLHKITLNREFIKKHNDLFTKKIETKGITDQKNSGRCWIFAGLNILRPLVIKKYSLKEFEFSQSYISFYDKLEKANFLLEFVIQTRDRDLLDRELSEILDEAVQDGGYWQWFVALVEKYGLVPKDVFPETHQTSNTWLMNRIINEQVLAGADAIRKMAKNGTNEDELRALKMKILKNVYRILVLNFTEPPEEFIWRYEDKNGKIIESKKYTPLEFYKEVVGGNLKDYVSLIHYPGREYNRLYQFDNCRNIFDYPDPRSANVNIELMKELVKKSIMNDEPVWFACDVGKGSEREKGILSSKIFNYDAIFQPEIKMDKEARIFYRYSASNHAMVIQGLDMKEGRVVKWLVENSHGSDEGEKGFYTMYDDWFDDYVYEVIINVKYLPEEIKKIFQQEPIHLPLWDPMAQLLKVE</sequence>
<dbReference type="GO" id="GO:0043418">
    <property type="term" value="P:homocysteine catabolic process"/>
    <property type="evidence" value="ECO:0007669"/>
    <property type="project" value="TreeGrafter"/>
</dbReference>
<dbReference type="GO" id="GO:0005737">
    <property type="term" value="C:cytoplasm"/>
    <property type="evidence" value="ECO:0007669"/>
    <property type="project" value="TreeGrafter"/>
</dbReference>
<evidence type="ECO:0000313" key="6">
    <source>
        <dbReference type="EMBL" id="HGV98123.1"/>
    </source>
</evidence>
<reference evidence="6" key="1">
    <citation type="journal article" date="2020" name="mSystems">
        <title>Genome- and Community-Level Interaction Insights into Carbon Utilization and Element Cycling Functions of Hydrothermarchaeota in Hydrothermal Sediment.</title>
        <authorList>
            <person name="Zhou Z."/>
            <person name="Liu Y."/>
            <person name="Xu W."/>
            <person name="Pan J."/>
            <person name="Luo Z.H."/>
            <person name="Li M."/>
        </authorList>
    </citation>
    <scope>NUCLEOTIDE SEQUENCE [LARGE SCALE GENOMIC DNA]</scope>
    <source>
        <strain evidence="6">SpSt-774</strain>
    </source>
</reference>
<name>A0A7C4THP8_UNCW3</name>
<dbReference type="GO" id="GO:0009636">
    <property type="term" value="P:response to toxic substance"/>
    <property type="evidence" value="ECO:0007669"/>
    <property type="project" value="TreeGrafter"/>
</dbReference>
<protein>
    <recommendedName>
        <fullName evidence="4">Aminopeptidase</fullName>
    </recommendedName>
</protein>
<dbReference type="AlphaFoldDB" id="A0A7C4THP8"/>
<dbReference type="Pfam" id="PF03051">
    <property type="entry name" value="Peptidase_C1_2"/>
    <property type="match status" value="1"/>
</dbReference>
<evidence type="ECO:0000256" key="1">
    <source>
        <dbReference type="ARBA" id="ARBA00022670"/>
    </source>
</evidence>
<dbReference type="GO" id="GO:0070005">
    <property type="term" value="F:cysteine-type aminopeptidase activity"/>
    <property type="evidence" value="ECO:0007669"/>
    <property type="project" value="InterPro"/>
</dbReference>
<comment type="caution">
    <text evidence="6">The sequence shown here is derived from an EMBL/GenBank/DDBJ whole genome shotgun (WGS) entry which is preliminary data.</text>
</comment>
<keyword evidence="2 4" id="KW-0378">Hydrolase</keyword>
<keyword evidence="1 4" id="KW-0645">Protease</keyword>
<proteinExistence type="inferred from homology"/>
<evidence type="ECO:0000256" key="2">
    <source>
        <dbReference type="ARBA" id="ARBA00022801"/>
    </source>
</evidence>
<dbReference type="Gene3D" id="3.90.70.10">
    <property type="entry name" value="Cysteine proteinases"/>
    <property type="match status" value="1"/>
</dbReference>
<dbReference type="CDD" id="cd00585">
    <property type="entry name" value="Peptidase_C1B"/>
    <property type="match status" value="1"/>
</dbReference>
<evidence type="ECO:0000256" key="4">
    <source>
        <dbReference type="PIRNR" id="PIRNR005700"/>
    </source>
</evidence>
<dbReference type="EMBL" id="DTGZ01000137">
    <property type="protein sequence ID" value="HGV98123.1"/>
    <property type="molecule type" value="Genomic_DNA"/>
</dbReference>
<organism evidence="6">
    <name type="scientific">candidate division WOR-3 bacterium</name>
    <dbReference type="NCBI Taxonomy" id="2052148"/>
    <lineage>
        <taxon>Bacteria</taxon>
        <taxon>Bacteria division WOR-3</taxon>
    </lineage>
</organism>